<keyword evidence="1" id="KW-0812">Transmembrane</keyword>
<keyword evidence="3" id="KW-1185">Reference proteome</keyword>
<dbReference type="EMBL" id="BKAG01000021">
    <property type="protein sequence ID" value="GEP43816.1"/>
    <property type="molecule type" value="Genomic_DNA"/>
</dbReference>
<dbReference type="InterPro" id="IPR032710">
    <property type="entry name" value="NTF2-like_dom_sf"/>
</dbReference>
<dbReference type="AlphaFoldDB" id="A0A512MAQ2"/>
<evidence type="ECO:0000313" key="3">
    <source>
        <dbReference type="Proteomes" id="UP000321577"/>
    </source>
</evidence>
<organism evidence="2 3">
    <name type="scientific">Brevifollis gellanilyticus</name>
    <dbReference type="NCBI Taxonomy" id="748831"/>
    <lineage>
        <taxon>Bacteria</taxon>
        <taxon>Pseudomonadati</taxon>
        <taxon>Verrucomicrobiota</taxon>
        <taxon>Verrucomicrobiia</taxon>
        <taxon>Verrucomicrobiales</taxon>
        <taxon>Verrucomicrobiaceae</taxon>
    </lineage>
</organism>
<reference evidence="2 3" key="1">
    <citation type="submission" date="2019-07" db="EMBL/GenBank/DDBJ databases">
        <title>Whole genome shotgun sequence of Brevifollis gellanilyticus NBRC 108608.</title>
        <authorList>
            <person name="Hosoyama A."/>
            <person name="Uohara A."/>
            <person name="Ohji S."/>
            <person name="Ichikawa N."/>
        </authorList>
    </citation>
    <scope>NUCLEOTIDE SEQUENCE [LARGE SCALE GENOMIC DNA]</scope>
    <source>
        <strain evidence="2 3">NBRC 108608</strain>
    </source>
</reference>
<evidence type="ECO:0000313" key="2">
    <source>
        <dbReference type="EMBL" id="GEP43816.1"/>
    </source>
</evidence>
<keyword evidence="1" id="KW-0472">Membrane</keyword>
<evidence type="ECO:0008006" key="4">
    <source>
        <dbReference type="Google" id="ProtNLM"/>
    </source>
</evidence>
<accession>A0A512MAQ2</accession>
<dbReference type="SUPFAM" id="SSF54427">
    <property type="entry name" value="NTF2-like"/>
    <property type="match status" value="1"/>
</dbReference>
<proteinExistence type="predicted"/>
<keyword evidence="1" id="KW-1133">Transmembrane helix</keyword>
<evidence type="ECO:0000256" key="1">
    <source>
        <dbReference type="SAM" id="Phobius"/>
    </source>
</evidence>
<comment type="caution">
    <text evidence="2">The sequence shown here is derived from an EMBL/GenBank/DDBJ whole genome shotgun (WGS) entry which is preliminary data.</text>
</comment>
<dbReference type="Proteomes" id="UP000321577">
    <property type="component" value="Unassembled WGS sequence"/>
</dbReference>
<name>A0A512MAQ2_9BACT</name>
<gene>
    <name evidence="2" type="ORF">BGE01nite_31070</name>
</gene>
<sequence>MLGFMSPRSYIVLGSVILLISLSWFGWWAFGRSPADQIRDRQQAFLLALEERDWDDVKAMLTDDYADDYGHDRDSAVQDAQQALGSFLSLTIKPEIVQLQAVPGLAMVKMKIRVEGKGLGISDMVVAQVNSIEEPWFFHWHKKGPWPWDWRIVQIHNDGLHVPQL</sequence>
<protein>
    <recommendedName>
        <fullName evidence="4">Nuclear transport factor 2 family protein</fullName>
    </recommendedName>
</protein>
<feature type="transmembrane region" description="Helical" evidence="1">
    <location>
        <begin position="12"/>
        <end position="30"/>
    </location>
</feature>